<reference evidence="9 10" key="2">
    <citation type="submission" date="2018-11" db="EMBL/GenBank/DDBJ databases">
        <authorList>
            <consortium name="Pathogen Informatics"/>
        </authorList>
    </citation>
    <scope>NUCLEOTIDE SEQUENCE [LARGE SCALE GENOMIC DNA]</scope>
</reference>
<evidence type="ECO:0000256" key="1">
    <source>
        <dbReference type="ARBA" id="ARBA00002608"/>
    </source>
</evidence>
<dbReference type="PANTHER" id="PTHR10061">
    <property type="entry name" value="S-FORMYLGLUTATHIONE HYDROLASE"/>
    <property type="match status" value="1"/>
</dbReference>
<dbReference type="Pfam" id="PF00756">
    <property type="entry name" value="Esterase"/>
    <property type="match status" value="1"/>
</dbReference>
<dbReference type="PANTHER" id="PTHR10061:SF0">
    <property type="entry name" value="S-FORMYLGLUTATHIONE HYDROLASE"/>
    <property type="match status" value="1"/>
</dbReference>
<dbReference type="Proteomes" id="UP000267096">
    <property type="component" value="Unassembled WGS sequence"/>
</dbReference>
<keyword evidence="6" id="KW-0378">Hydrolase</keyword>
<dbReference type="GO" id="GO:0018738">
    <property type="term" value="F:S-formylglutathione hydrolase activity"/>
    <property type="evidence" value="ECO:0007669"/>
    <property type="project" value="UniProtKB-EC"/>
</dbReference>
<keyword evidence="10" id="KW-1185">Reference proteome</keyword>
<reference evidence="11" key="1">
    <citation type="submission" date="2017-02" db="UniProtKB">
        <authorList>
            <consortium name="WormBaseParasite"/>
        </authorList>
    </citation>
    <scope>IDENTIFICATION</scope>
</reference>
<organism evidence="11">
    <name type="scientific">Anisakis simplex</name>
    <name type="common">Herring worm</name>
    <dbReference type="NCBI Taxonomy" id="6269"/>
    <lineage>
        <taxon>Eukaryota</taxon>
        <taxon>Metazoa</taxon>
        <taxon>Ecdysozoa</taxon>
        <taxon>Nematoda</taxon>
        <taxon>Chromadorea</taxon>
        <taxon>Rhabditida</taxon>
        <taxon>Spirurina</taxon>
        <taxon>Ascaridomorpha</taxon>
        <taxon>Ascaridoidea</taxon>
        <taxon>Anisakidae</taxon>
        <taxon>Anisakis</taxon>
        <taxon>Anisakis simplex complex</taxon>
    </lineage>
</organism>
<gene>
    <name evidence="9" type="ORF">ASIM_LOCUS18896</name>
</gene>
<evidence type="ECO:0000256" key="6">
    <source>
        <dbReference type="ARBA" id="ARBA00022801"/>
    </source>
</evidence>
<comment type="similarity">
    <text evidence="2">Belongs to the esterase D family.</text>
</comment>
<proteinExistence type="inferred from homology"/>
<dbReference type="SUPFAM" id="SSF53474">
    <property type="entry name" value="alpha/beta-Hydrolases"/>
    <property type="match status" value="1"/>
</dbReference>
<evidence type="ECO:0000313" key="11">
    <source>
        <dbReference type="WBParaSite" id="ASIM_0001950701-mRNA-1"/>
    </source>
</evidence>
<feature type="active site" description="Charge relay system" evidence="8">
    <location>
        <position position="108"/>
    </location>
</feature>
<evidence type="ECO:0000256" key="3">
    <source>
        <dbReference type="ARBA" id="ARBA00012479"/>
    </source>
</evidence>
<dbReference type="GO" id="GO:0052689">
    <property type="term" value="F:carboxylic ester hydrolase activity"/>
    <property type="evidence" value="ECO:0007669"/>
    <property type="project" value="UniProtKB-KW"/>
</dbReference>
<dbReference type="InterPro" id="IPR000801">
    <property type="entry name" value="Esterase-like"/>
</dbReference>
<name>A0A0M3KEU9_ANISI</name>
<dbReference type="EMBL" id="UYRR01036262">
    <property type="protein sequence ID" value="VDK66631.1"/>
    <property type="molecule type" value="Genomic_DNA"/>
</dbReference>
<sequence length="164" mass="18942">MYSYITKELPKLINSTFKECDQQRQGIFGHSMGGHGAIMIALRNPTLFRSISAFAPICNPSKCPWGKKAFSGYLGSDESKWKEYDSVEILKEYKGDARKILIDQGEEDNFLKDGQLLPQNLEAVHSDKVKIEVRYQKDYNHSYFFIATFMEDHIRFHHDILTAI</sequence>
<dbReference type="AlphaFoldDB" id="A0A0M3KEU9"/>
<protein>
    <recommendedName>
        <fullName evidence="4">S-formylglutathione hydrolase</fullName>
        <ecNumber evidence="3">3.1.2.12</ecNumber>
    </recommendedName>
    <alternativeName>
        <fullName evidence="7">Esterase D</fullName>
    </alternativeName>
</protein>
<evidence type="ECO:0000256" key="4">
    <source>
        <dbReference type="ARBA" id="ARBA00016774"/>
    </source>
</evidence>
<dbReference type="InterPro" id="IPR014186">
    <property type="entry name" value="S-formylglutathione_hydrol"/>
</dbReference>
<dbReference type="GO" id="GO:0005829">
    <property type="term" value="C:cytosol"/>
    <property type="evidence" value="ECO:0007669"/>
    <property type="project" value="TreeGrafter"/>
</dbReference>
<dbReference type="WBParaSite" id="ASIM_0001950701-mRNA-1">
    <property type="protein sequence ID" value="ASIM_0001950701-mRNA-1"/>
    <property type="gene ID" value="ASIM_0001950701"/>
</dbReference>
<dbReference type="Gene3D" id="3.40.50.1820">
    <property type="entry name" value="alpha/beta hydrolase"/>
    <property type="match status" value="1"/>
</dbReference>
<accession>A0A0M3KEU9</accession>
<evidence type="ECO:0000256" key="8">
    <source>
        <dbReference type="PIRSR" id="PIRSR614186-1"/>
    </source>
</evidence>
<feature type="active site" description="Charge relay system" evidence="8">
    <location>
        <position position="141"/>
    </location>
</feature>
<dbReference type="EC" id="3.1.2.12" evidence="3"/>
<dbReference type="InterPro" id="IPR029058">
    <property type="entry name" value="AB_hydrolase_fold"/>
</dbReference>
<keyword evidence="5" id="KW-0719">Serine esterase</keyword>
<evidence type="ECO:0000256" key="2">
    <source>
        <dbReference type="ARBA" id="ARBA00005622"/>
    </source>
</evidence>
<evidence type="ECO:0000313" key="9">
    <source>
        <dbReference type="EMBL" id="VDK66631.1"/>
    </source>
</evidence>
<evidence type="ECO:0000256" key="5">
    <source>
        <dbReference type="ARBA" id="ARBA00022487"/>
    </source>
</evidence>
<dbReference type="OrthoDB" id="420518at2759"/>
<dbReference type="GO" id="GO:0046294">
    <property type="term" value="P:formaldehyde catabolic process"/>
    <property type="evidence" value="ECO:0007669"/>
    <property type="project" value="InterPro"/>
</dbReference>
<evidence type="ECO:0000313" key="10">
    <source>
        <dbReference type="Proteomes" id="UP000267096"/>
    </source>
</evidence>
<feature type="active site" description="Charge relay system" evidence="8">
    <location>
        <position position="31"/>
    </location>
</feature>
<comment type="function">
    <text evidence="1">Serine hydrolase involved in the detoxification of formaldehyde.</text>
</comment>
<evidence type="ECO:0000256" key="7">
    <source>
        <dbReference type="ARBA" id="ARBA00032082"/>
    </source>
</evidence>